<protein>
    <submittedName>
        <fullName evidence="2">NAD(P)-dependent oxidoreductase</fullName>
    </submittedName>
</protein>
<keyword evidence="3" id="KW-1185">Reference proteome</keyword>
<dbReference type="Proteomes" id="UP000245890">
    <property type="component" value="Unassembled WGS sequence"/>
</dbReference>
<dbReference type="Gene3D" id="3.40.50.720">
    <property type="entry name" value="NAD(P)-binding Rossmann-like Domain"/>
    <property type="match status" value="1"/>
</dbReference>
<dbReference type="InterPro" id="IPR036291">
    <property type="entry name" value="NAD(P)-bd_dom_sf"/>
</dbReference>
<name>A0A2U0SFT2_9SPHN</name>
<accession>A0A2U0SFT2</accession>
<dbReference type="InterPro" id="IPR016040">
    <property type="entry name" value="NAD(P)-bd_dom"/>
</dbReference>
<sequence length="282" mass="28460">MYAVTGASGQLGRLVVEALLGKVAARDIVALVRNPESVADFAAKGVVVRVFDYDAPETLAPALAGVTRLLLISGNAVGSRVPQHRAVIDAAKAAGVALIAYTSILHGQASPMALAAEHKATEDLLAASGLPTALLRNGWYTENYLMGAGSAIAHGVLLGSAGDGVISAASRADYAEAAAVVLTRGEAGTFELAGDSGFTLAELAGALAEISGKPVAYQNLSQADYAKALEGAGLPGPFAAILADSDARAGEGALFDDSHTLSSLIGRPTTPWRETVAAGVRG</sequence>
<dbReference type="AlphaFoldDB" id="A0A2U0SFT2"/>
<dbReference type="CDD" id="cd05269">
    <property type="entry name" value="TMR_SDR_a"/>
    <property type="match status" value="1"/>
</dbReference>
<evidence type="ECO:0000313" key="3">
    <source>
        <dbReference type="Proteomes" id="UP000245890"/>
    </source>
</evidence>
<evidence type="ECO:0000259" key="1">
    <source>
        <dbReference type="Pfam" id="PF13460"/>
    </source>
</evidence>
<dbReference type="RefSeq" id="WP_116469645.1">
    <property type="nucleotide sequence ID" value="NZ_QENQ01000001.1"/>
</dbReference>
<gene>
    <name evidence="2" type="ORF">DD559_13570</name>
</gene>
<evidence type="ECO:0000313" key="2">
    <source>
        <dbReference type="EMBL" id="PVX30232.1"/>
    </source>
</evidence>
<proteinExistence type="predicted"/>
<dbReference type="PANTHER" id="PTHR47129">
    <property type="entry name" value="QUINONE OXIDOREDUCTASE 2"/>
    <property type="match status" value="1"/>
</dbReference>
<dbReference type="PANTHER" id="PTHR47129:SF1">
    <property type="entry name" value="NMRA-LIKE DOMAIN-CONTAINING PROTEIN"/>
    <property type="match status" value="1"/>
</dbReference>
<dbReference type="Pfam" id="PF13460">
    <property type="entry name" value="NAD_binding_10"/>
    <property type="match status" value="1"/>
</dbReference>
<comment type="caution">
    <text evidence="2">The sequence shown here is derived from an EMBL/GenBank/DDBJ whole genome shotgun (WGS) entry which is preliminary data.</text>
</comment>
<dbReference type="OrthoDB" id="7771794at2"/>
<dbReference type="SUPFAM" id="SSF51735">
    <property type="entry name" value="NAD(P)-binding Rossmann-fold domains"/>
    <property type="match status" value="1"/>
</dbReference>
<dbReference type="Gene3D" id="3.90.25.10">
    <property type="entry name" value="UDP-galactose 4-epimerase, domain 1"/>
    <property type="match status" value="1"/>
</dbReference>
<organism evidence="2 3">
    <name type="scientific">Sphingomonas pokkalii</name>
    <dbReference type="NCBI Taxonomy" id="2175090"/>
    <lineage>
        <taxon>Bacteria</taxon>
        <taxon>Pseudomonadati</taxon>
        <taxon>Pseudomonadota</taxon>
        <taxon>Alphaproteobacteria</taxon>
        <taxon>Sphingomonadales</taxon>
        <taxon>Sphingomonadaceae</taxon>
        <taxon>Sphingomonas</taxon>
    </lineage>
</organism>
<dbReference type="EMBL" id="QENQ01000001">
    <property type="protein sequence ID" value="PVX30232.1"/>
    <property type="molecule type" value="Genomic_DNA"/>
</dbReference>
<reference evidence="2 3" key="1">
    <citation type="submission" date="2018-05" db="EMBL/GenBank/DDBJ databases">
        <title>Description of Sphingomonas pokkalii sp nov, isolated from the rhizosphere of saline tolerant pokkali rice and its draft genome analysis.</title>
        <authorList>
            <person name="Menon R."/>
            <person name="Kumari S."/>
            <person name="Rameshkumar N."/>
        </authorList>
    </citation>
    <scope>NUCLEOTIDE SEQUENCE [LARGE SCALE GENOMIC DNA]</scope>
    <source>
        <strain evidence="2 3">L3B27</strain>
    </source>
</reference>
<feature type="domain" description="NAD(P)-binding" evidence="1">
    <location>
        <begin position="6"/>
        <end position="182"/>
    </location>
</feature>
<dbReference type="InterPro" id="IPR052718">
    <property type="entry name" value="NmrA-type_oxidoreductase"/>
</dbReference>